<protein>
    <recommendedName>
        <fullName evidence="4">Secreted protein</fullName>
    </recommendedName>
</protein>
<dbReference type="EMBL" id="ML991810">
    <property type="protein sequence ID" value="KAF2233052.1"/>
    <property type="molecule type" value="Genomic_DNA"/>
</dbReference>
<keyword evidence="1" id="KW-0732">Signal</keyword>
<name>A0A6A6H4W7_VIRVR</name>
<dbReference type="Proteomes" id="UP000800092">
    <property type="component" value="Unassembled WGS sequence"/>
</dbReference>
<dbReference type="AlphaFoldDB" id="A0A6A6H4W7"/>
<sequence>MFALILAALVRPMDCGLNLSELRGRMACHIRPKVVRDAHTRCMVFPVEVDPVQPNAYRLGGKLHCLGFDAALSRHIR</sequence>
<organism evidence="2 3">
    <name type="scientific">Viridothelium virens</name>
    <name type="common">Speckled blister lichen</name>
    <name type="synonym">Trypethelium virens</name>
    <dbReference type="NCBI Taxonomy" id="1048519"/>
    <lineage>
        <taxon>Eukaryota</taxon>
        <taxon>Fungi</taxon>
        <taxon>Dikarya</taxon>
        <taxon>Ascomycota</taxon>
        <taxon>Pezizomycotina</taxon>
        <taxon>Dothideomycetes</taxon>
        <taxon>Dothideomycetes incertae sedis</taxon>
        <taxon>Trypetheliales</taxon>
        <taxon>Trypetheliaceae</taxon>
        <taxon>Viridothelium</taxon>
    </lineage>
</organism>
<feature type="signal peptide" evidence="1">
    <location>
        <begin position="1"/>
        <end position="15"/>
    </location>
</feature>
<evidence type="ECO:0000256" key="1">
    <source>
        <dbReference type="SAM" id="SignalP"/>
    </source>
</evidence>
<evidence type="ECO:0000313" key="2">
    <source>
        <dbReference type="EMBL" id="KAF2233052.1"/>
    </source>
</evidence>
<evidence type="ECO:0008006" key="4">
    <source>
        <dbReference type="Google" id="ProtNLM"/>
    </source>
</evidence>
<evidence type="ECO:0000313" key="3">
    <source>
        <dbReference type="Proteomes" id="UP000800092"/>
    </source>
</evidence>
<keyword evidence="3" id="KW-1185">Reference proteome</keyword>
<proteinExistence type="predicted"/>
<reference evidence="2" key="1">
    <citation type="journal article" date="2020" name="Stud. Mycol.">
        <title>101 Dothideomycetes genomes: a test case for predicting lifestyles and emergence of pathogens.</title>
        <authorList>
            <person name="Haridas S."/>
            <person name="Albert R."/>
            <person name="Binder M."/>
            <person name="Bloem J."/>
            <person name="Labutti K."/>
            <person name="Salamov A."/>
            <person name="Andreopoulos B."/>
            <person name="Baker S."/>
            <person name="Barry K."/>
            <person name="Bills G."/>
            <person name="Bluhm B."/>
            <person name="Cannon C."/>
            <person name="Castanera R."/>
            <person name="Culley D."/>
            <person name="Daum C."/>
            <person name="Ezra D."/>
            <person name="Gonzalez J."/>
            <person name="Henrissat B."/>
            <person name="Kuo A."/>
            <person name="Liang C."/>
            <person name="Lipzen A."/>
            <person name="Lutzoni F."/>
            <person name="Magnuson J."/>
            <person name="Mondo S."/>
            <person name="Nolan M."/>
            <person name="Ohm R."/>
            <person name="Pangilinan J."/>
            <person name="Park H.-J."/>
            <person name="Ramirez L."/>
            <person name="Alfaro M."/>
            <person name="Sun H."/>
            <person name="Tritt A."/>
            <person name="Yoshinaga Y."/>
            <person name="Zwiers L.-H."/>
            <person name="Turgeon B."/>
            <person name="Goodwin S."/>
            <person name="Spatafora J."/>
            <person name="Crous P."/>
            <person name="Grigoriev I."/>
        </authorList>
    </citation>
    <scope>NUCLEOTIDE SEQUENCE</scope>
    <source>
        <strain evidence="2">Tuck. ex Michener</strain>
    </source>
</reference>
<accession>A0A6A6H4W7</accession>
<gene>
    <name evidence="2" type="ORF">EV356DRAFT_504537</name>
</gene>
<feature type="chain" id="PRO_5025453418" description="Secreted protein" evidence="1">
    <location>
        <begin position="16"/>
        <end position="77"/>
    </location>
</feature>